<accession>A0A498CHF5</accession>
<dbReference type="CDD" id="cd14789">
    <property type="entry name" value="Tiki"/>
    <property type="match status" value="1"/>
</dbReference>
<evidence type="ECO:0000256" key="1">
    <source>
        <dbReference type="SAM" id="SignalP"/>
    </source>
</evidence>
<keyword evidence="1" id="KW-0732">Signal</keyword>
<dbReference type="InterPro" id="IPR047111">
    <property type="entry name" value="YbaP-like"/>
</dbReference>
<sequence>MISMLSRVVSPLLIAASLLVGTGSADARPVAPSAPTAAKATPPVPLLWKVTGPGDSRLYLLGSFHLLQPSDYPLSADVDQAFTASQRVVFELSPQDMESPQLAQKMVQAAMRTDGSELKRDLDAATWTRLQAYAQENKLPLAQLQGMKPWFVGLTITLSQFTKMGLDPALGLDRHFMTRAASAGKATAGLEDIDTQIAVLSGMTAKEQQQMVAEALEQAGKGDEMGRKLHDAWRRGDDKLLWTSMATEMRGQYPQLYKRINTDRNDAWVPKLQQHLQAGQGGTMVVVGTLHLLGNDGVVEKLRAKGYKVERVCTGCAKPKR</sequence>
<organism evidence="3 4">
    <name type="scientific">Stenotrophomonas rhizophila</name>
    <dbReference type="NCBI Taxonomy" id="216778"/>
    <lineage>
        <taxon>Bacteria</taxon>
        <taxon>Pseudomonadati</taxon>
        <taxon>Pseudomonadota</taxon>
        <taxon>Gammaproteobacteria</taxon>
        <taxon>Lysobacterales</taxon>
        <taxon>Lysobacteraceae</taxon>
        <taxon>Stenotrophomonas</taxon>
    </lineage>
</organism>
<dbReference type="EMBL" id="RCDC01000004">
    <property type="protein sequence ID" value="RLK56651.1"/>
    <property type="molecule type" value="Genomic_DNA"/>
</dbReference>
<feature type="signal peptide" evidence="1">
    <location>
        <begin position="1"/>
        <end position="27"/>
    </location>
</feature>
<reference evidence="2 5" key="2">
    <citation type="submission" date="2019-10" db="EMBL/GenBank/DDBJ databases">
        <title>Halotolerant bacteria associated to Saharan-endemic halophytes Stipa tenacissima L. and Atriplex halimus L mitigate salt stress and promote growth of tomato plants.</title>
        <authorList>
            <person name="Dif G."/>
        </authorList>
    </citation>
    <scope>NUCLEOTIDE SEQUENCE [LARGE SCALE GENOMIC DNA]</scope>
    <source>
        <strain evidence="2 5">IS26</strain>
    </source>
</reference>
<gene>
    <name evidence="3" type="ORF">BCL79_1044</name>
    <name evidence="2" type="ORF">F9K92_13465</name>
</gene>
<evidence type="ECO:0000313" key="3">
    <source>
        <dbReference type="EMBL" id="RLK56651.1"/>
    </source>
</evidence>
<dbReference type="EMBL" id="WELC01000017">
    <property type="protein sequence ID" value="KAB7629556.1"/>
    <property type="molecule type" value="Genomic_DNA"/>
</dbReference>
<dbReference type="Proteomes" id="UP000449004">
    <property type="component" value="Unassembled WGS sequence"/>
</dbReference>
<dbReference type="PANTHER" id="PTHR40590">
    <property type="entry name" value="CYTOPLASMIC PROTEIN-RELATED"/>
    <property type="match status" value="1"/>
</dbReference>
<dbReference type="PANTHER" id="PTHR40590:SF1">
    <property type="entry name" value="CYTOPLASMIC PROTEIN"/>
    <property type="match status" value="1"/>
</dbReference>
<feature type="chain" id="PRO_5036117537" evidence="1">
    <location>
        <begin position="28"/>
        <end position="321"/>
    </location>
</feature>
<protein>
    <submittedName>
        <fullName evidence="2">TraB/GumN family protein</fullName>
    </submittedName>
</protein>
<dbReference type="OrthoDB" id="357294at2"/>
<dbReference type="Proteomes" id="UP000274786">
    <property type="component" value="Unassembled WGS sequence"/>
</dbReference>
<dbReference type="InterPro" id="IPR002816">
    <property type="entry name" value="TraB/PrgY/GumN_fam"/>
</dbReference>
<reference evidence="3 4" key="1">
    <citation type="submission" date="2018-10" db="EMBL/GenBank/DDBJ databases">
        <title>Comparative analysis of microorganisms from saline springs in Andes Mountain Range, Colombia.</title>
        <authorList>
            <person name="Rubin E."/>
        </authorList>
    </citation>
    <scope>NUCLEOTIDE SEQUENCE [LARGE SCALE GENOMIC DNA]</scope>
    <source>
        <strain evidence="3 4">USBA GBX 843</strain>
    </source>
</reference>
<evidence type="ECO:0000313" key="5">
    <source>
        <dbReference type="Proteomes" id="UP000449004"/>
    </source>
</evidence>
<evidence type="ECO:0000313" key="2">
    <source>
        <dbReference type="EMBL" id="KAB7629556.1"/>
    </source>
</evidence>
<proteinExistence type="predicted"/>
<name>A0A498CHF5_9GAMM</name>
<dbReference type="AlphaFoldDB" id="A0A498CHF5"/>
<evidence type="ECO:0000313" key="4">
    <source>
        <dbReference type="Proteomes" id="UP000274786"/>
    </source>
</evidence>
<comment type="caution">
    <text evidence="3">The sequence shown here is derived from an EMBL/GenBank/DDBJ whole genome shotgun (WGS) entry which is preliminary data.</text>
</comment>
<dbReference type="Pfam" id="PF01963">
    <property type="entry name" value="TraB_PrgY_gumN"/>
    <property type="match status" value="1"/>
</dbReference>